<reference evidence="2 3" key="1">
    <citation type="journal article" date="2019" name="Int. J. Syst. Evol. Microbiol.">
        <title>The Global Catalogue of Microorganisms (GCM) 10K type strain sequencing project: providing services to taxonomists for standard genome sequencing and annotation.</title>
        <authorList>
            <consortium name="The Broad Institute Genomics Platform"/>
            <consortium name="The Broad Institute Genome Sequencing Center for Infectious Disease"/>
            <person name="Wu L."/>
            <person name="Ma J."/>
        </authorList>
    </citation>
    <scope>NUCLEOTIDE SEQUENCE [LARGE SCALE GENOMIC DNA]</scope>
    <source>
        <strain evidence="2 3">JCM 11136</strain>
    </source>
</reference>
<dbReference type="RefSeq" id="WP_343952825.1">
    <property type="nucleotide sequence ID" value="NZ_BAAAHQ010000031.1"/>
</dbReference>
<gene>
    <name evidence="2" type="ORF">GCM10009560_53780</name>
</gene>
<dbReference type="Proteomes" id="UP001501578">
    <property type="component" value="Unassembled WGS sequence"/>
</dbReference>
<evidence type="ECO:0000313" key="2">
    <source>
        <dbReference type="EMBL" id="GAA0941665.1"/>
    </source>
</evidence>
<proteinExistence type="predicted"/>
<dbReference type="InterPro" id="IPR023809">
    <property type="entry name" value="Thiopep_bacteriocin_synth_dom"/>
</dbReference>
<evidence type="ECO:0000259" key="1">
    <source>
        <dbReference type="Pfam" id="PF14028"/>
    </source>
</evidence>
<sequence>MDEAEWVAVHAFYHDDLDHLLVQAVGPLVAELADERLATDFFFVRGWDGGNHLRLRVLPEPTAERAAVEALVGRRLGEFFTARPSTTPARQGDYERMAALLARWERVPRYSRSLYPDNSLMVVPYRRGRRGAAARAVRRHFVESSRIALDLLLTGTAPPQRAAAAFEMALVAWFHSVPELRRLADLVARSDTDARQWCITDADADAGAEPERARAVALARRIRAGGGSGRLAAWSRSTTTLREAMTAAPPYRRRVSSLFGLLDRCARLACNRLGVPLVEEEALRRLAAEAVLALAAEEP</sequence>
<accession>A0ABN1QF44</accession>
<name>A0ABN1QF44_9ACTN</name>
<evidence type="ECO:0000313" key="3">
    <source>
        <dbReference type="Proteomes" id="UP001501578"/>
    </source>
</evidence>
<protein>
    <recommendedName>
        <fullName evidence="1">Thiopeptide-type bacteriocin biosynthesis domain-containing protein</fullName>
    </recommendedName>
</protein>
<organism evidence="2 3">
    <name type="scientific">Nonomuraea longicatena</name>
    <dbReference type="NCBI Taxonomy" id="83682"/>
    <lineage>
        <taxon>Bacteria</taxon>
        <taxon>Bacillati</taxon>
        <taxon>Actinomycetota</taxon>
        <taxon>Actinomycetes</taxon>
        <taxon>Streptosporangiales</taxon>
        <taxon>Streptosporangiaceae</taxon>
        <taxon>Nonomuraea</taxon>
    </lineage>
</organism>
<dbReference type="Pfam" id="PF14028">
    <property type="entry name" value="Lant_dehydr_C"/>
    <property type="match status" value="1"/>
</dbReference>
<comment type="caution">
    <text evidence="2">The sequence shown here is derived from an EMBL/GenBank/DDBJ whole genome shotgun (WGS) entry which is preliminary data.</text>
</comment>
<dbReference type="EMBL" id="BAAAHQ010000031">
    <property type="protein sequence ID" value="GAA0941665.1"/>
    <property type="molecule type" value="Genomic_DNA"/>
</dbReference>
<feature type="domain" description="Thiopeptide-type bacteriocin biosynthesis" evidence="1">
    <location>
        <begin position="6"/>
        <end position="290"/>
    </location>
</feature>
<keyword evidence="3" id="KW-1185">Reference proteome</keyword>